<dbReference type="Proteomes" id="UP000184148">
    <property type="component" value="Unassembled WGS sequence"/>
</dbReference>
<reference evidence="3" key="1">
    <citation type="submission" date="2016-11" db="EMBL/GenBank/DDBJ databases">
        <authorList>
            <person name="Varghese N."/>
            <person name="Submissions S."/>
        </authorList>
    </citation>
    <scope>NUCLEOTIDE SEQUENCE [LARGE SCALE GENOMIC DNA]</scope>
    <source>
        <strain evidence="3">DSM 12395</strain>
    </source>
</reference>
<dbReference type="RefSeq" id="WP_073239270.1">
    <property type="nucleotide sequence ID" value="NZ_FQUY01000014.1"/>
</dbReference>
<dbReference type="SMART" id="SM00530">
    <property type="entry name" value="HTH_XRE"/>
    <property type="match status" value="1"/>
</dbReference>
<protein>
    <recommendedName>
        <fullName evidence="1">HTH cro/C1-type domain-containing protein</fullName>
    </recommendedName>
</protein>
<sequence>MYSPKELGLKVKRAREHRAKRSGQNFTQKMLAFKIGETSKWVEKLEKGLFYPDWDALNLIADTCGVSIEFLTGENFEDEMDYEEAVRGGRVARRINQQELRS</sequence>
<evidence type="ECO:0000259" key="1">
    <source>
        <dbReference type="PROSITE" id="PS50943"/>
    </source>
</evidence>
<dbReference type="InterPro" id="IPR001387">
    <property type="entry name" value="Cro/C1-type_HTH"/>
</dbReference>
<accession>A0A1M4ZLD4</accession>
<dbReference type="InterPro" id="IPR010982">
    <property type="entry name" value="Lambda_DNA-bd_dom_sf"/>
</dbReference>
<dbReference type="PROSITE" id="PS50943">
    <property type="entry name" value="HTH_CROC1"/>
    <property type="match status" value="1"/>
</dbReference>
<dbReference type="CDD" id="cd00093">
    <property type="entry name" value="HTH_XRE"/>
    <property type="match status" value="1"/>
</dbReference>
<dbReference type="AlphaFoldDB" id="A0A1M4ZLD4"/>
<dbReference type="GO" id="GO:0003677">
    <property type="term" value="F:DNA binding"/>
    <property type="evidence" value="ECO:0007669"/>
    <property type="project" value="InterPro"/>
</dbReference>
<keyword evidence="3" id="KW-1185">Reference proteome</keyword>
<organism evidence="2 3">
    <name type="scientific">Desulforamulus putei DSM 12395</name>
    <dbReference type="NCBI Taxonomy" id="1121429"/>
    <lineage>
        <taxon>Bacteria</taxon>
        <taxon>Bacillati</taxon>
        <taxon>Bacillota</taxon>
        <taxon>Clostridia</taxon>
        <taxon>Eubacteriales</taxon>
        <taxon>Peptococcaceae</taxon>
        <taxon>Desulforamulus</taxon>
    </lineage>
</organism>
<dbReference type="SUPFAM" id="SSF47413">
    <property type="entry name" value="lambda repressor-like DNA-binding domains"/>
    <property type="match status" value="1"/>
</dbReference>
<evidence type="ECO:0000313" key="3">
    <source>
        <dbReference type="Proteomes" id="UP000184148"/>
    </source>
</evidence>
<proteinExistence type="predicted"/>
<name>A0A1M4ZLD4_9FIRM</name>
<dbReference type="Gene3D" id="1.10.260.40">
    <property type="entry name" value="lambda repressor-like DNA-binding domains"/>
    <property type="match status" value="1"/>
</dbReference>
<dbReference type="EMBL" id="FQUY01000014">
    <property type="protein sequence ID" value="SHF18853.1"/>
    <property type="molecule type" value="Genomic_DNA"/>
</dbReference>
<evidence type="ECO:0000313" key="2">
    <source>
        <dbReference type="EMBL" id="SHF18853.1"/>
    </source>
</evidence>
<feature type="domain" description="HTH cro/C1-type" evidence="1">
    <location>
        <begin position="11"/>
        <end position="71"/>
    </location>
</feature>
<dbReference type="OrthoDB" id="1786948at2"/>
<gene>
    <name evidence="2" type="ORF">SAMN02745133_02019</name>
</gene>